<dbReference type="SUPFAM" id="SSF54637">
    <property type="entry name" value="Thioesterase/thiol ester dehydrase-isomerase"/>
    <property type="match status" value="1"/>
</dbReference>
<keyword evidence="5" id="KW-1185">Reference proteome</keyword>
<sequence length="148" mass="16259">MTDIPEGFRPARIPAPFVEANGPLYWRDLDGGLSLGFRVERRHTNAAGNLHGGMLMTMVDMQLNCALNYQLDTAQFIPTVAANIDFLAPANIGDWVEGRTEILRRGGRTVFADCRIRRGDGELLARANGIFKLGGSEYGTFDPRAAFS</sequence>
<dbReference type="Gene3D" id="3.10.129.10">
    <property type="entry name" value="Hotdog Thioesterase"/>
    <property type="match status" value="1"/>
</dbReference>
<evidence type="ECO:0000313" key="4">
    <source>
        <dbReference type="EMBL" id="PJK29832.1"/>
    </source>
</evidence>
<dbReference type="PANTHER" id="PTHR21660">
    <property type="entry name" value="THIOESTERASE SUPERFAMILY MEMBER-RELATED"/>
    <property type="match status" value="1"/>
</dbReference>
<proteinExistence type="inferred from homology"/>
<dbReference type="RefSeq" id="WP_109793109.1">
    <property type="nucleotide sequence ID" value="NZ_PHIG01000031.1"/>
</dbReference>
<feature type="domain" description="Thioesterase" evidence="3">
    <location>
        <begin position="48"/>
        <end position="124"/>
    </location>
</feature>
<dbReference type="Pfam" id="PF03061">
    <property type="entry name" value="4HBT"/>
    <property type="match status" value="1"/>
</dbReference>
<evidence type="ECO:0000259" key="3">
    <source>
        <dbReference type="Pfam" id="PF03061"/>
    </source>
</evidence>
<dbReference type="EMBL" id="PHIG01000031">
    <property type="protein sequence ID" value="PJK29832.1"/>
    <property type="molecule type" value="Genomic_DNA"/>
</dbReference>
<dbReference type="InterPro" id="IPR003736">
    <property type="entry name" value="PAAI_dom"/>
</dbReference>
<accession>A0A2M9G282</accession>
<dbReference type="GO" id="GO:0047617">
    <property type="term" value="F:fatty acyl-CoA hydrolase activity"/>
    <property type="evidence" value="ECO:0007669"/>
    <property type="project" value="InterPro"/>
</dbReference>
<protein>
    <submittedName>
        <fullName evidence="4">PaaI family thioesterase</fullName>
    </submittedName>
</protein>
<comment type="caution">
    <text evidence="4">The sequence shown here is derived from an EMBL/GenBank/DDBJ whole genome shotgun (WGS) entry which is preliminary data.</text>
</comment>
<name>A0A2M9G282_9PROT</name>
<organism evidence="4 5">
    <name type="scientific">Minwuia thermotolerans</name>
    <dbReference type="NCBI Taxonomy" id="2056226"/>
    <lineage>
        <taxon>Bacteria</taxon>
        <taxon>Pseudomonadati</taxon>
        <taxon>Pseudomonadota</taxon>
        <taxon>Alphaproteobacteria</taxon>
        <taxon>Minwuiales</taxon>
        <taxon>Minwuiaceae</taxon>
        <taxon>Minwuia</taxon>
    </lineage>
</organism>
<keyword evidence="2" id="KW-0378">Hydrolase</keyword>
<dbReference type="PANTHER" id="PTHR21660:SF1">
    <property type="entry name" value="ACYL-COENZYME A THIOESTERASE 13"/>
    <property type="match status" value="1"/>
</dbReference>
<evidence type="ECO:0000256" key="1">
    <source>
        <dbReference type="ARBA" id="ARBA00008324"/>
    </source>
</evidence>
<evidence type="ECO:0000256" key="2">
    <source>
        <dbReference type="ARBA" id="ARBA00022801"/>
    </source>
</evidence>
<dbReference type="Proteomes" id="UP000229498">
    <property type="component" value="Unassembled WGS sequence"/>
</dbReference>
<dbReference type="AlphaFoldDB" id="A0A2M9G282"/>
<gene>
    <name evidence="4" type="ORF">CVT23_08625</name>
</gene>
<evidence type="ECO:0000313" key="5">
    <source>
        <dbReference type="Proteomes" id="UP000229498"/>
    </source>
</evidence>
<dbReference type="InterPro" id="IPR029069">
    <property type="entry name" value="HotDog_dom_sf"/>
</dbReference>
<dbReference type="OrthoDB" id="3477511at2"/>
<reference evidence="4 5" key="1">
    <citation type="submission" date="2017-11" db="EMBL/GenBank/DDBJ databases">
        <title>Draft genome sequence of Rhizobiales bacterium SY3-13.</title>
        <authorList>
            <person name="Sun C."/>
        </authorList>
    </citation>
    <scope>NUCLEOTIDE SEQUENCE [LARGE SCALE GENOMIC DNA]</scope>
    <source>
        <strain evidence="4 5">SY3-13</strain>
    </source>
</reference>
<comment type="similarity">
    <text evidence="1">Belongs to the thioesterase PaaI family.</text>
</comment>
<dbReference type="InterPro" id="IPR039298">
    <property type="entry name" value="ACOT13"/>
</dbReference>
<dbReference type="NCBIfam" id="TIGR00369">
    <property type="entry name" value="unchar_dom_1"/>
    <property type="match status" value="1"/>
</dbReference>
<dbReference type="CDD" id="cd03443">
    <property type="entry name" value="PaaI_thioesterase"/>
    <property type="match status" value="1"/>
</dbReference>
<dbReference type="InterPro" id="IPR006683">
    <property type="entry name" value="Thioestr_dom"/>
</dbReference>